<dbReference type="Pfam" id="PF00545">
    <property type="entry name" value="Ribonuclease"/>
    <property type="match status" value="1"/>
</dbReference>
<reference evidence="4 5" key="1">
    <citation type="submission" date="2019-04" db="EMBL/GenBank/DDBJ databases">
        <title>Draft, Whole-Genome Sequence of the Anthracene-degrading Mycobacterium frederiksbergense LB501T, Isolated from a Polycyclic Aromatic Hydrocarbon (PAH)-Contaminated Soil.</title>
        <authorList>
            <person name="Augelletti F."/>
        </authorList>
    </citation>
    <scope>NUCLEOTIDE SEQUENCE [LARGE SCALE GENOMIC DNA]</scope>
    <source>
        <strain evidence="4 5">LB 501T</strain>
    </source>
</reference>
<organism evidence="4 5">
    <name type="scientific">Mycolicibacterium frederiksbergense</name>
    <dbReference type="NCBI Taxonomy" id="117567"/>
    <lineage>
        <taxon>Bacteria</taxon>
        <taxon>Bacillati</taxon>
        <taxon>Actinomycetota</taxon>
        <taxon>Actinomycetes</taxon>
        <taxon>Mycobacteriales</taxon>
        <taxon>Mycobacteriaceae</taxon>
        <taxon>Mycolicibacterium</taxon>
    </lineage>
</organism>
<evidence type="ECO:0000256" key="1">
    <source>
        <dbReference type="ARBA" id="ARBA00022722"/>
    </source>
</evidence>
<evidence type="ECO:0000313" key="4">
    <source>
        <dbReference type="EMBL" id="QIV81443.1"/>
    </source>
</evidence>
<keyword evidence="3" id="KW-0732">Signal</keyword>
<evidence type="ECO:0000256" key="3">
    <source>
        <dbReference type="SAM" id="SignalP"/>
    </source>
</evidence>
<sequence length="113" mass="12374">MRMAMTTALMCGLIAGCTPAGECSLARLPPEVAATVDLIEAGGPFPHRRSDGAIFGNYEGRLPEHERGYYREYTVPTPGLHHRGTRRIVAGGDPPDFYYTDDHYESFCLIGIA</sequence>
<accession>A0A6H0S1T3</accession>
<dbReference type="SUPFAM" id="SSF53933">
    <property type="entry name" value="Microbial ribonucleases"/>
    <property type="match status" value="1"/>
</dbReference>
<dbReference type="InterPro" id="IPR016191">
    <property type="entry name" value="Ribonuclease/ribotoxin"/>
</dbReference>
<protein>
    <submittedName>
        <fullName evidence="4">Ribonuclease</fullName>
    </submittedName>
</protein>
<gene>
    <name evidence="4" type="ORF">EXE63_11460</name>
</gene>
<dbReference type="EMBL" id="CP038799">
    <property type="protein sequence ID" value="QIV81443.1"/>
    <property type="molecule type" value="Genomic_DNA"/>
</dbReference>
<proteinExistence type="predicted"/>
<dbReference type="Gene3D" id="3.10.450.30">
    <property type="entry name" value="Microbial ribonucleases"/>
    <property type="match status" value="1"/>
</dbReference>
<feature type="signal peptide" evidence="3">
    <location>
        <begin position="1"/>
        <end position="20"/>
    </location>
</feature>
<feature type="chain" id="PRO_5026045792" evidence="3">
    <location>
        <begin position="21"/>
        <end position="113"/>
    </location>
</feature>
<dbReference type="GO" id="GO:0016787">
    <property type="term" value="F:hydrolase activity"/>
    <property type="evidence" value="ECO:0007669"/>
    <property type="project" value="UniProtKB-KW"/>
</dbReference>
<keyword evidence="2" id="KW-0378">Hydrolase</keyword>
<keyword evidence="1" id="KW-0540">Nuclease</keyword>
<dbReference type="RefSeq" id="WP_168142055.1">
    <property type="nucleotide sequence ID" value="NZ_CBCSDT010000020.1"/>
</dbReference>
<dbReference type="KEGG" id="mfre:EXE63_11460"/>
<evidence type="ECO:0000256" key="2">
    <source>
        <dbReference type="ARBA" id="ARBA00022801"/>
    </source>
</evidence>
<evidence type="ECO:0000313" key="5">
    <source>
        <dbReference type="Proteomes" id="UP000501849"/>
    </source>
</evidence>
<dbReference type="GO" id="GO:0003723">
    <property type="term" value="F:RNA binding"/>
    <property type="evidence" value="ECO:0007669"/>
    <property type="project" value="InterPro"/>
</dbReference>
<dbReference type="Proteomes" id="UP000501849">
    <property type="component" value="Chromosome"/>
</dbReference>
<name>A0A6H0S1T3_9MYCO</name>
<dbReference type="GO" id="GO:0004521">
    <property type="term" value="F:RNA endonuclease activity"/>
    <property type="evidence" value="ECO:0007669"/>
    <property type="project" value="InterPro"/>
</dbReference>
<keyword evidence="5" id="KW-1185">Reference proteome</keyword>
<dbReference type="AlphaFoldDB" id="A0A6H0S1T3"/>
<dbReference type="PROSITE" id="PS51257">
    <property type="entry name" value="PROKAR_LIPOPROTEIN"/>
    <property type="match status" value="1"/>
</dbReference>
<dbReference type="InterPro" id="IPR000026">
    <property type="entry name" value="N1-like"/>
</dbReference>